<reference evidence="4 5" key="2">
    <citation type="journal article" date="2007" name="PLoS Biol.">
        <title>Principles of genome evolution in the Drosophila melanogaster species group.</title>
        <authorList>
            <person name="Ranz J.M."/>
            <person name="Maurin D."/>
            <person name="Chan Y.S."/>
            <person name="von Grotthuss M."/>
            <person name="Hillier L.W."/>
            <person name="Roote J."/>
            <person name="Ashburner M."/>
            <person name="Bergman C.M."/>
        </authorList>
    </citation>
    <scope>NUCLEOTIDE SEQUENCE [LARGE SCALE GENOMIC DNA]</scope>
    <source>
        <strain evidence="5">Tai18E2 / Tucson 14021-0261.01</strain>
    </source>
</reference>
<feature type="region of interest" description="Disordered" evidence="2">
    <location>
        <begin position="482"/>
        <end position="586"/>
    </location>
</feature>
<proteinExistence type="predicted"/>
<keyword evidence="3" id="KW-1133">Transmembrane helix</keyword>
<keyword evidence="3" id="KW-0472">Membrane</keyword>
<reference evidence="4 5" key="1">
    <citation type="journal article" date="2007" name="Nature">
        <title>Evolution of genes and genomes on the Drosophila phylogeny.</title>
        <authorList>
            <consortium name="Drosophila 12 Genomes Consortium"/>
            <person name="Clark A.G."/>
            <person name="Eisen M.B."/>
            <person name="Smith D.R."/>
            <person name="Bergman C.M."/>
            <person name="Oliver B."/>
            <person name="Markow T.A."/>
            <person name="Kaufman T.C."/>
            <person name="Kellis M."/>
            <person name="Gelbart W."/>
            <person name="Iyer V.N."/>
            <person name="Pollard D.A."/>
            <person name="Sackton T.B."/>
            <person name="Larracuente A.M."/>
            <person name="Singh N.D."/>
            <person name="Abad J.P."/>
            <person name="Abt D.N."/>
            <person name="Adryan B."/>
            <person name="Aguade M."/>
            <person name="Akashi H."/>
            <person name="Anderson W.W."/>
            <person name="Aquadro C.F."/>
            <person name="Ardell D.H."/>
            <person name="Arguello R."/>
            <person name="Artieri C.G."/>
            <person name="Barbash D.A."/>
            <person name="Barker D."/>
            <person name="Barsanti P."/>
            <person name="Batterham P."/>
            <person name="Batzoglou S."/>
            <person name="Begun D."/>
            <person name="Bhutkar A."/>
            <person name="Blanco E."/>
            <person name="Bosak S.A."/>
            <person name="Bradley R.K."/>
            <person name="Brand A.D."/>
            <person name="Brent M.R."/>
            <person name="Brooks A.N."/>
            <person name="Brown R.H."/>
            <person name="Butlin R.K."/>
            <person name="Caggese C."/>
            <person name="Calvi B.R."/>
            <person name="Bernardo de Carvalho A."/>
            <person name="Caspi A."/>
            <person name="Castrezana S."/>
            <person name="Celniker S.E."/>
            <person name="Chang J.L."/>
            <person name="Chapple C."/>
            <person name="Chatterji S."/>
            <person name="Chinwalla A."/>
            <person name="Civetta A."/>
            <person name="Clifton S.W."/>
            <person name="Comeron J.M."/>
            <person name="Costello J.C."/>
            <person name="Coyne J.A."/>
            <person name="Daub J."/>
            <person name="David R.G."/>
            <person name="Delcher A.L."/>
            <person name="Delehaunty K."/>
            <person name="Do C.B."/>
            <person name="Ebling H."/>
            <person name="Edwards K."/>
            <person name="Eickbush T."/>
            <person name="Evans J.D."/>
            <person name="Filipski A."/>
            <person name="Findeiss S."/>
            <person name="Freyhult E."/>
            <person name="Fulton L."/>
            <person name="Fulton R."/>
            <person name="Garcia A.C."/>
            <person name="Gardiner A."/>
            <person name="Garfield D.A."/>
            <person name="Garvin B.E."/>
            <person name="Gibson G."/>
            <person name="Gilbert D."/>
            <person name="Gnerre S."/>
            <person name="Godfrey J."/>
            <person name="Good R."/>
            <person name="Gotea V."/>
            <person name="Gravely B."/>
            <person name="Greenberg A.J."/>
            <person name="Griffiths-Jones S."/>
            <person name="Gross S."/>
            <person name="Guigo R."/>
            <person name="Gustafson E.A."/>
            <person name="Haerty W."/>
            <person name="Hahn M.W."/>
            <person name="Halligan D.L."/>
            <person name="Halpern A.L."/>
            <person name="Halter G.M."/>
            <person name="Han M.V."/>
            <person name="Heger A."/>
            <person name="Hillier L."/>
            <person name="Hinrichs A.S."/>
            <person name="Holmes I."/>
            <person name="Hoskins R.A."/>
            <person name="Hubisz M.J."/>
            <person name="Hultmark D."/>
            <person name="Huntley M.A."/>
            <person name="Jaffe D.B."/>
            <person name="Jagadeeshan S."/>
            <person name="Jeck W.R."/>
            <person name="Johnson J."/>
            <person name="Jones C.D."/>
            <person name="Jordan W.C."/>
            <person name="Karpen G.H."/>
            <person name="Kataoka E."/>
            <person name="Keightley P.D."/>
            <person name="Kheradpour P."/>
            <person name="Kirkness E.F."/>
            <person name="Koerich L.B."/>
            <person name="Kristiansen K."/>
            <person name="Kudrna D."/>
            <person name="Kulathinal R.J."/>
            <person name="Kumar S."/>
            <person name="Kwok R."/>
            <person name="Lander E."/>
            <person name="Langley C.H."/>
            <person name="Lapoint R."/>
            <person name="Lazzaro B.P."/>
            <person name="Lee S.J."/>
            <person name="Levesque L."/>
            <person name="Li R."/>
            <person name="Lin C.F."/>
            <person name="Lin M.F."/>
            <person name="Lindblad-Toh K."/>
            <person name="Llopart A."/>
            <person name="Long M."/>
            <person name="Low L."/>
            <person name="Lozovsky E."/>
            <person name="Lu J."/>
            <person name="Luo M."/>
            <person name="Machado C.A."/>
            <person name="Makalowski W."/>
            <person name="Marzo M."/>
            <person name="Matsuda M."/>
            <person name="Matzkin L."/>
            <person name="McAllister B."/>
            <person name="McBride C.S."/>
            <person name="McKernan B."/>
            <person name="McKernan K."/>
            <person name="Mendez-Lago M."/>
            <person name="Minx P."/>
            <person name="Mollenhauer M.U."/>
            <person name="Montooth K."/>
            <person name="Mount S.M."/>
            <person name="Mu X."/>
            <person name="Myers E."/>
            <person name="Negre B."/>
            <person name="Newfeld S."/>
            <person name="Nielsen R."/>
            <person name="Noor M.A."/>
            <person name="O'Grady P."/>
            <person name="Pachter L."/>
            <person name="Papaceit M."/>
            <person name="Parisi M.J."/>
            <person name="Parisi M."/>
            <person name="Parts L."/>
            <person name="Pedersen J.S."/>
            <person name="Pesole G."/>
            <person name="Phillippy A.M."/>
            <person name="Ponting C.P."/>
            <person name="Pop M."/>
            <person name="Porcelli D."/>
            <person name="Powell J.R."/>
            <person name="Prohaska S."/>
            <person name="Pruitt K."/>
            <person name="Puig M."/>
            <person name="Quesneville H."/>
            <person name="Ram K.R."/>
            <person name="Rand D."/>
            <person name="Rasmussen M.D."/>
            <person name="Reed L.K."/>
            <person name="Reenan R."/>
            <person name="Reily A."/>
            <person name="Remington K.A."/>
            <person name="Rieger T.T."/>
            <person name="Ritchie M.G."/>
            <person name="Robin C."/>
            <person name="Rogers Y.H."/>
            <person name="Rohde C."/>
            <person name="Rozas J."/>
            <person name="Rubenfield M.J."/>
            <person name="Ruiz A."/>
            <person name="Russo S."/>
            <person name="Salzberg S.L."/>
            <person name="Sanchez-Gracia A."/>
            <person name="Saranga D.J."/>
            <person name="Sato H."/>
            <person name="Schaeffer S.W."/>
            <person name="Schatz M.C."/>
            <person name="Schlenke T."/>
            <person name="Schwartz R."/>
            <person name="Segarra C."/>
            <person name="Singh R.S."/>
            <person name="Sirot L."/>
            <person name="Sirota M."/>
            <person name="Sisneros N.B."/>
            <person name="Smith C.D."/>
            <person name="Smith T.F."/>
            <person name="Spieth J."/>
            <person name="Stage D.E."/>
            <person name="Stark A."/>
            <person name="Stephan W."/>
            <person name="Strausberg R.L."/>
            <person name="Strempel S."/>
            <person name="Sturgill D."/>
            <person name="Sutton G."/>
            <person name="Sutton G.G."/>
            <person name="Tao W."/>
            <person name="Teichmann S."/>
            <person name="Tobari Y.N."/>
            <person name="Tomimura Y."/>
            <person name="Tsolas J.M."/>
            <person name="Valente V.L."/>
            <person name="Venter E."/>
            <person name="Venter J.C."/>
            <person name="Vicario S."/>
            <person name="Vieira F.G."/>
            <person name="Vilella A.J."/>
            <person name="Villasante A."/>
            <person name="Walenz B."/>
            <person name="Wang J."/>
            <person name="Wasserman M."/>
            <person name="Watts T."/>
            <person name="Wilson D."/>
            <person name="Wilson R.K."/>
            <person name="Wing R.A."/>
            <person name="Wolfner M.F."/>
            <person name="Wong A."/>
            <person name="Wong G.K."/>
            <person name="Wu C.I."/>
            <person name="Wu G."/>
            <person name="Yamamoto D."/>
            <person name="Yang H.P."/>
            <person name="Yang S.P."/>
            <person name="Yorke J.A."/>
            <person name="Yoshida K."/>
            <person name="Zdobnov E."/>
            <person name="Zhang P."/>
            <person name="Zhang Y."/>
            <person name="Zimin A.V."/>
            <person name="Baldwin J."/>
            <person name="Abdouelleil A."/>
            <person name="Abdulkadir J."/>
            <person name="Abebe A."/>
            <person name="Abera B."/>
            <person name="Abreu J."/>
            <person name="Acer S.C."/>
            <person name="Aftuck L."/>
            <person name="Alexander A."/>
            <person name="An P."/>
            <person name="Anderson E."/>
            <person name="Anderson S."/>
            <person name="Arachi H."/>
            <person name="Azer M."/>
            <person name="Bachantsang P."/>
            <person name="Barry A."/>
            <person name="Bayul T."/>
            <person name="Berlin A."/>
            <person name="Bessette D."/>
            <person name="Bloom T."/>
            <person name="Blye J."/>
            <person name="Boguslavskiy L."/>
            <person name="Bonnet C."/>
            <person name="Boukhgalter B."/>
            <person name="Bourzgui I."/>
            <person name="Brown A."/>
            <person name="Cahill P."/>
            <person name="Channer S."/>
            <person name="Cheshatsang Y."/>
            <person name="Chuda L."/>
            <person name="Citroen M."/>
            <person name="Collymore A."/>
            <person name="Cooke P."/>
            <person name="Costello M."/>
            <person name="D'Aco K."/>
            <person name="Daza R."/>
            <person name="De Haan G."/>
            <person name="DeGray S."/>
            <person name="DeMaso C."/>
            <person name="Dhargay N."/>
            <person name="Dooley K."/>
            <person name="Dooley E."/>
            <person name="Doricent M."/>
            <person name="Dorje P."/>
            <person name="Dorjee K."/>
            <person name="Dupes A."/>
            <person name="Elong R."/>
            <person name="Falk J."/>
            <person name="Farina A."/>
            <person name="Faro S."/>
            <person name="Ferguson D."/>
            <person name="Fisher S."/>
            <person name="Foley C.D."/>
            <person name="Franke A."/>
            <person name="Friedrich D."/>
            <person name="Gadbois L."/>
            <person name="Gearin G."/>
            <person name="Gearin C.R."/>
            <person name="Giannoukos G."/>
            <person name="Goode T."/>
            <person name="Graham J."/>
            <person name="Grandbois E."/>
            <person name="Grewal S."/>
            <person name="Gyaltsen K."/>
            <person name="Hafez N."/>
            <person name="Hagos B."/>
            <person name="Hall J."/>
            <person name="Henson C."/>
            <person name="Hollinger A."/>
            <person name="Honan T."/>
            <person name="Huard M.D."/>
            <person name="Hughes L."/>
            <person name="Hurhula B."/>
            <person name="Husby M.E."/>
            <person name="Kamat A."/>
            <person name="Kanga B."/>
            <person name="Kashin S."/>
            <person name="Khazanovich D."/>
            <person name="Kisner P."/>
            <person name="Lance K."/>
            <person name="Lara M."/>
            <person name="Lee W."/>
            <person name="Lennon N."/>
            <person name="Letendre F."/>
            <person name="LeVine R."/>
            <person name="Lipovsky A."/>
            <person name="Liu X."/>
            <person name="Liu J."/>
            <person name="Liu S."/>
            <person name="Lokyitsang T."/>
            <person name="Lokyitsang Y."/>
            <person name="Lubonja R."/>
            <person name="Lui A."/>
            <person name="MacDonald P."/>
            <person name="Magnisalis V."/>
            <person name="Maru K."/>
            <person name="Matthews C."/>
            <person name="McCusker W."/>
            <person name="McDonough S."/>
            <person name="Mehta T."/>
            <person name="Meldrim J."/>
            <person name="Meneus L."/>
            <person name="Mihai O."/>
            <person name="Mihalev A."/>
            <person name="Mihova T."/>
            <person name="Mittelman R."/>
            <person name="Mlenga V."/>
            <person name="Montmayeur A."/>
            <person name="Mulrain L."/>
            <person name="Navidi A."/>
            <person name="Naylor J."/>
            <person name="Negash T."/>
            <person name="Nguyen T."/>
            <person name="Nguyen N."/>
            <person name="Nicol R."/>
            <person name="Norbu C."/>
            <person name="Norbu N."/>
            <person name="Novod N."/>
            <person name="O'Neill B."/>
            <person name="Osman S."/>
            <person name="Markiewicz E."/>
            <person name="Oyono O.L."/>
            <person name="Patti C."/>
            <person name="Phunkhang P."/>
            <person name="Pierre F."/>
            <person name="Priest M."/>
            <person name="Raghuraman S."/>
            <person name="Rege F."/>
            <person name="Reyes R."/>
            <person name="Rise C."/>
            <person name="Rogov P."/>
            <person name="Ross K."/>
            <person name="Ryan E."/>
            <person name="Settipalli S."/>
            <person name="Shea T."/>
            <person name="Sherpa N."/>
            <person name="Shi L."/>
            <person name="Shih D."/>
            <person name="Sparrow T."/>
            <person name="Spaulding J."/>
            <person name="Stalker J."/>
            <person name="Stange-Thomann N."/>
            <person name="Stavropoulos S."/>
            <person name="Stone C."/>
            <person name="Strader C."/>
            <person name="Tesfaye S."/>
            <person name="Thomson T."/>
            <person name="Thoulutsang Y."/>
            <person name="Thoulutsang D."/>
            <person name="Topham K."/>
            <person name="Topping I."/>
            <person name="Tsamla T."/>
            <person name="Vassiliev H."/>
            <person name="Vo A."/>
            <person name="Wangchuk T."/>
            <person name="Wangdi T."/>
            <person name="Weiand M."/>
            <person name="Wilkinson J."/>
            <person name="Wilson A."/>
            <person name="Yadav S."/>
            <person name="Young G."/>
            <person name="Yu Q."/>
            <person name="Zembek L."/>
            <person name="Zhong D."/>
            <person name="Zimmer A."/>
            <person name="Zwirko Z."/>
            <person name="Jaffe D.B."/>
            <person name="Alvarez P."/>
            <person name="Brockman W."/>
            <person name="Butler J."/>
            <person name="Chin C."/>
            <person name="Gnerre S."/>
            <person name="Grabherr M."/>
            <person name="Kleber M."/>
            <person name="Mauceli E."/>
            <person name="MacCallum I."/>
        </authorList>
    </citation>
    <scope>NUCLEOTIDE SEQUENCE [LARGE SCALE GENOMIC DNA]</scope>
    <source>
        <strain evidence="5">Tai18E2 / Tucson 14021-0261.01</strain>
    </source>
</reference>
<evidence type="ECO:0000313" key="5">
    <source>
        <dbReference type="Proteomes" id="UP000002282"/>
    </source>
</evidence>
<sequence>MSSARFARSGRVRICILMSMFIVLIMMIVIYQMSQHQLDESRAFQEGLSVQMQSLNAEKLTAEKRMSVLRSEKMSLQEQYEGQLAEAVQKQQDTEHALQEKFDAQVEKYKLLEVKYSDLEAECLKSKKKHIEDTNAFDQKLQKVLADLHKDKASKEREVSAWKEKLVKLQRDGEHKIHALEATIAEFKTNCNYVPKVQPAEAPAHGHQQQLNKPAEQMPTTHHSNPAQLAHSIEKPRNEKSFDAQVQVSDGLYRIGGGVNLLATNPKQNLTKLNLTTASTNSTIKSNGDGTQEQPQHLPLLPYAVRNNHSLILTSVENFQIVPKSVSEKQQQEEPQLSGGPVSPLSAPRKSSTQASVGSASDKKAGDAPNASVAPKVSSSGLPPLAVPPAKPERKLPENVAPIPENFEDKTDTKGDAVDVDTAAEELPKNENNNRYANAVNDMEGNKNVGVAPKPLEDSGAHEVKDALNELSFNLPAAGGGQNFFDGELPAPGPGPVPDETAKQMAEAAGVGGGGDGDDDDDVGDVAVKQPQHLLDTDNLNNEIVADQGKEFAEGIHLEDGMDEDQDEDDYSHGAARKKGGEVIRD</sequence>
<dbReference type="EMBL" id="CM000160">
    <property type="protein sequence ID" value="KRK03490.1"/>
    <property type="molecule type" value="Genomic_DNA"/>
</dbReference>
<feature type="transmembrane region" description="Helical" evidence="3">
    <location>
        <begin position="12"/>
        <end position="33"/>
    </location>
</feature>
<dbReference type="OrthoDB" id="6288648at2759"/>
<evidence type="ECO:0000313" key="4">
    <source>
        <dbReference type="EMBL" id="KRK03490.1"/>
    </source>
</evidence>
<dbReference type="SMR" id="A0A0R1E706"/>
<gene>
    <name evidence="4" type="primary">Dyak\GE24567</name>
    <name evidence="4" type="synonym">dyak_GLEANR_8251</name>
    <name evidence="4" type="synonym">GE24567</name>
    <name evidence="4" type="ORF">Dyak_GE24567</name>
</gene>
<protein>
    <submittedName>
        <fullName evidence="4">Uncharacterized protein, isoform B</fullName>
    </submittedName>
</protein>
<feature type="compositionally biased region" description="Basic and acidic residues" evidence="2">
    <location>
        <begin position="407"/>
        <end position="417"/>
    </location>
</feature>
<keyword evidence="1" id="KW-0175">Coiled coil</keyword>
<feature type="compositionally biased region" description="Acidic residues" evidence="2">
    <location>
        <begin position="561"/>
        <end position="570"/>
    </location>
</feature>
<organism evidence="4 5">
    <name type="scientific">Drosophila yakuba</name>
    <name type="common">Fruit fly</name>
    <dbReference type="NCBI Taxonomy" id="7245"/>
    <lineage>
        <taxon>Eukaryota</taxon>
        <taxon>Metazoa</taxon>
        <taxon>Ecdysozoa</taxon>
        <taxon>Arthropoda</taxon>
        <taxon>Hexapoda</taxon>
        <taxon>Insecta</taxon>
        <taxon>Pterygota</taxon>
        <taxon>Neoptera</taxon>
        <taxon>Endopterygota</taxon>
        <taxon>Diptera</taxon>
        <taxon>Brachycera</taxon>
        <taxon>Muscomorpha</taxon>
        <taxon>Ephydroidea</taxon>
        <taxon>Drosophilidae</taxon>
        <taxon>Drosophila</taxon>
        <taxon>Sophophora</taxon>
    </lineage>
</organism>
<accession>A0A0R1E706</accession>
<feature type="coiled-coil region" evidence="1">
    <location>
        <begin position="52"/>
        <end position="172"/>
    </location>
</feature>
<feature type="compositionally biased region" description="Basic and acidic residues" evidence="2">
    <location>
        <begin position="548"/>
        <end position="560"/>
    </location>
</feature>
<keyword evidence="5" id="KW-1185">Reference proteome</keyword>
<evidence type="ECO:0000256" key="2">
    <source>
        <dbReference type="SAM" id="MobiDB-lite"/>
    </source>
</evidence>
<dbReference type="Proteomes" id="UP000002282">
    <property type="component" value="Chromosome 3R"/>
</dbReference>
<dbReference type="AlphaFoldDB" id="A0A0R1E706"/>
<evidence type="ECO:0000256" key="3">
    <source>
        <dbReference type="SAM" id="Phobius"/>
    </source>
</evidence>
<feature type="compositionally biased region" description="Polar residues" evidence="2">
    <location>
        <begin position="207"/>
        <end position="227"/>
    </location>
</feature>
<evidence type="ECO:0000256" key="1">
    <source>
        <dbReference type="SAM" id="Coils"/>
    </source>
</evidence>
<name>A0A0R1E706_DROYA</name>
<feature type="region of interest" description="Disordered" evidence="2">
    <location>
        <begin position="201"/>
        <end position="230"/>
    </location>
</feature>
<feature type="region of interest" description="Disordered" evidence="2">
    <location>
        <begin position="325"/>
        <end position="436"/>
    </location>
</feature>
<feature type="compositionally biased region" description="Polar residues" evidence="2">
    <location>
        <begin position="349"/>
        <end position="359"/>
    </location>
</feature>
<keyword evidence="3" id="KW-0812">Transmembrane</keyword>